<evidence type="ECO:0000313" key="7">
    <source>
        <dbReference type="Proteomes" id="UP000279859"/>
    </source>
</evidence>
<dbReference type="Gene3D" id="3.30.1360.20">
    <property type="entry name" value="Transcriptional coactivator/pterin dehydratase"/>
    <property type="match status" value="1"/>
</dbReference>
<evidence type="ECO:0000256" key="1">
    <source>
        <dbReference type="ARBA" id="ARBA00001554"/>
    </source>
</evidence>
<dbReference type="OrthoDB" id="15077at2"/>
<keyword evidence="7" id="KW-1185">Reference proteome</keyword>
<dbReference type="GO" id="GO:0006729">
    <property type="term" value="P:tetrahydrobiopterin biosynthetic process"/>
    <property type="evidence" value="ECO:0007669"/>
    <property type="project" value="InterPro"/>
</dbReference>
<dbReference type="EC" id="4.2.1.96" evidence="3"/>
<keyword evidence="5" id="KW-0456">Lyase</keyword>
<comment type="caution">
    <text evidence="6">The sequence shown here is derived from an EMBL/GenBank/DDBJ whole genome shotgun (WGS) entry which is preliminary data.</text>
</comment>
<dbReference type="InterPro" id="IPR001533">
    <property type="entry name" value="Pterin_deHydtase"/>
</dbReference>
<dbReference type="EMBL" id="RDSR01000006">
    <property type="protein sequence ID" value="RNE63934.1"/>
    <property type="molecule type" value="Genomic_DNA"/>
</dbReference>
<dbReference type="RefSeq" id="WP_123045209.1">
    <property type="nucleotide sequence ID" value="NZ_RDSR01000006.1"/>
</dbReference>
<proteinExistence type="inferred from homology"/>
<evidence type="ECO:0000256" key="5">
    <source>
        <dbReference type="ARBA" id="ARBA00023239"/>
    </source>
</evidence>
<dbReference type="GO" id="GO:0008124">
    <property type="term" value="F:4-alpha-hydroxytetrahydrobiopterin dehydratase activity"/>
    <property type="evidence" value="ECO:0007669"/>
    <property type="project" value="UniProtKB-EC"/>
</dbReference>
<evidence type="ECO:0000256" key="2">
    <source>
        <dbReference type="ARBA" id="ARBA00006472"/>
    </source>
</evidence>
<dbReference type="PANTHER" id="PTHR12599:SF0">
    <property type="entry name" value="PTERIN-4-ALPHA-CARBINOLAMINE DEHYDRATASE"/>
    <property type="match status" value="1"/>
</dbReference>
<dbReference type="Proteomes" id="UP000279859">
    <property type="component" value="Unassembled WGS sequence"/>
</dbReference>
<protein>
    <recommendedName>
        <fullName evidence="4">Putative pterin-4-alpha-carbinolamine dehydratase</fullName>
        <ecNumber evidence="3">4.2.1.96</ecNumber>
    </recommendedName>
</protein>
<dbReference type="InterPro" id="IPR036428">
    <property type="entry name" value="PCD_sf"/>
</dbReference>
<sequence length="100" mass="10268">MSELLGADDTATQLAGTAFVHGDGVLQAAYTTGDFSSAVRLLDQVAHAADAMNHHPDVTVGYGSIGFTLSSHDAGGVTARDVELARRIQDLADVAGATKK</sequence>
<reference evidence="6 7" key="1">
    <citation type="submission" date="2018-11" db="EMBL/GenBank/DDBJ databases">
        <title>Cryobacterium sp. nov., isolated from rhizosphere soil of lettuce.</title>
        <authorList>
            <person name="Wang Y."/>
        </authorList>
    </citation>
    <scope>NUCLEOTIDE SEQUENCE [LARGE SCALE GENOMIC DNA]</scope>
    <source>
        <strain evidence="6 7">NEAU-85</strain>
    </source>
</reference>
<dbReference type="AlphaFoldDB" id="A0A3M8LGY6"/>
<evidence type="ECO:0000256" key="3">
    <source>
        <dbReference type="ARBA" id="ARBA00013252"/>
    </source>
</evidence>
<name>A0A3M8LGY6_9MICO</name>
<dbReference type="CDD" id="cd00488">
    <property type="entry name" value="PCD_DCoH"/>
    <property type="match status" value="1"/>
</dbReference>
<dbReference type="SUPFAM" id="SSF55248">
    <property type="entry name" value="PCD-like"/>
    <property type="match status" value="1"/>
</dbReference>
<dbReference type="Pfam" id="PF01329">
    <property type="entry name" value="Pterin_4a"/>
    <property type="match status" value="1"/>
</dbReference>
<dbReference type="PANTHER" id="PTHR12599">
    <property type="entry name" value="PTERIN-4-ALPHA-CARBINOLAMINE DEHYDRATASE"/>
    <property type="match status" value="1"/>
</dbReference>
<gene>
    <name evidence="6" type="ORF">EEJ31_05025</name>
</gene>
<evidence type="ECO:0000313" key="6">
    <source>
        <dbReference type="EMBL" id="RNE63934.1"/>
    </source>
</evidence>
<accession>A0A3M8LGY6</accession>
<comment type="catalytic activity">
    <reaction evidence="1">
        <text>(4aS,6R)-4a-hydroxy-L-erythro-5,6,7,8-tetrahydrobiopterin = (6R)-L-erythro-6,7-dihydrobiopterin + H2O</text>
        <dbReference type="Rhea" id="RHEA:11920"/>
        <dbReference type="ChEBI" id="CHEBI:15377"/>
        <dbReference type="ChEBI" id="CHEBI:15642"/>
        <dbReference type="ChEBI" id="CHEBI:43120"/>
        <dbReference type="EC" id="4.2.1.96"/>
    </reaction>
</comment>
<comment type="similarity">
    <text evidence="2">Belongs to the pterin-4-alpha-carbinolamine dehydratase family.</text>
</comment>
<evidence type="ECO:0000256" key="4">
    <source>
        <dbReference type="ARBA" id="ARBA00021735"/>
    </source>
</evidence>
<organism evidence="6 7">
    <name type="scientific">Cryobacterium tepidiphilum</name>
    <dbReference type="NCBI Taxonomy" id="2486026"/>
    <lineage>
        <taxon>Bacteria</taxon>
        <taxon>Bacillati</taxon>
        <taxon>Actinomycetota</taxon>
        <taxon>Actinomycetes</taxon>
        <taxon>Micrococcales</taxon>
        <taxon>Microbacteriaceae</taxon>
        <taxon>Cryobacterium</taxon>
    </lineage>
</organism>